<accession>A0A0H5QJA4</accession>
<sequence>MAASQSVRDESPPSQHDSLNVSSVEPLATRLDRCARGTHRMHVLGYVRHGSVAGVDCSRPLRWVCRDCGDFDIRPCKNHRSSKCKPCALRYRSKVRRVALSGINRQTGHQYFLTATAPSDPHCMRPGCSRHPGECGHAACPCGVEGFDLARWNAAHSSMWNRFRTALRRLYPDLEFMRGVEVQEGDHRSDRAGRGALHDHAMMWASVPIPPATVKALLVAAGFGHSFDLPEVAPGSKRAAYYVAKYVTKAADSRAEVPWWGEVVDYETGEVSEGLVDGRYRTWSMSRGWGLTMAAVEEQCRVYARARAAEALWLGMGDAARSLGASWELSDPPIGSPPSP</sequence>
<evidence type="ECO:0000256" key="1">
    <source>
        <dbReference type="SAM" id="MobiDB-lite"/>
    </source>
</evidence>
<feature type="region of interest" description="Disordered" evidence="1">
    <location>
        <begin position="1"/>
        <end position="22"/>
    </location>
</feature>
<organism evidence="2">
    <name type="scientific">uncultured prokaryote</name>
    <dbReference type="NCBI Taxonomy" id="198431"/>
    <lineage>
        <taxon>unclassified sequences</taxon>
        <taxon>environmental samples</taxon>
    </lineage>
</organism>
<dbReference type="EMBL" id="LN853416">
    <property type="protein sequence ID" value="CRY95892.1"/>
    <property type="molecule type" value="Genomic_DNA"/>
</dbReference>
<reference evidence="2" key="2">
    <citation type="submission" date="2015-07" db="EMBL/GenBank/DDBJ databases">
        <title>Plasmids, circular viruses and viroids from rat gut.</title>
        <authorList>
            <person name="Jorgensen T.J."/>
            <person name="Hansen M.A."/>
            <person name="Xu Z."/>
            <person name="Tabak M.A."/>
            <person name="Sorensen S.J."/>
            <person name="Hansen L.H."/>
        </authorList>
    </citation>
    <scope>NUCLEOTIDE SEQUENCE</scope>
    <source>
        <strain evidence="2">RGFK0808</strain>
    </source>
</reference>
<name>A0A0H5QJA4_9ZZZZ</name>
<protein>
    <submittedName>
        <fullName evidence="2">Uncharacterized protein</fullName>
    </submittedName>
</protein>
<reference evidence="2" key="1">
    <citation type="submission" date="2015-06" db="EMBL/GenBank/DDBJ databases">
        <authorList>
            <person name="Joergensen T."/>
        </authorList>
    </citation>
    <scope>NUCLEOTIDE SEQUENCE</scope>
    <source>
        <strain evidence="2">RGFK0808</strain>
    </source>
</reference>
<evidence type="ECO:0000313" key="2">
    <source>
        <dbReference type="EMBL" id="CRY95892.1"/>
    </source>
</evidence>
<proteinExistence type="predicted"/>
<dbReference type="AlphaFoldDB" id="A0A0H5QJA4"/>